<dbReference type="Gene3D" id="1.20.970.10">
    <property type="entry name" value="Transferase, Pyrimidine Nucleoside Phosphorylase, Chain C"/>
    <property type="match status" value="1"/>
</dbReference>
<evidence type="ECO:0000313" key="7">
    <source>
        <dbReference type="EMBL" id="EGD73009.1"/>
    </source>
</evidence>
<evidence type="ECO:0000256" key="1">
    <source>
        <dbReference type="ARBA" id="ARBA00006915"/>
    </source>
</evidence>
<dbReference type="GO" id="GO:0006206">
    <property type="term" value="P:pyrimidine nucleobase metabolic process"/>
    <property type="evidence" value="ECO:0007669"/>
    <property type="project" value="InterPro"/>
</dbReference>
<dbReference type="Pfam" id="PF02885">
    <property type="entry name" value="Glycos_trans_3N"/>
    <property type="match status" value="1"/>
</dbReference>
<evidence type="ECO:0000256" key="5">
    <source>
        <dbReference type="PIRNR" id="PIRNR000478"/>
    </source>
</evidence>
<accession>F2U9I2</accession>
<dbReference type="SUPFAM" id="SSF54680">
    <property type="entry name" value="Pyrimidine nucleoside phosphorylase C-terminal domain"/>
    <property type="match status" value="1"/>
</dbReference>
<evidence type="ECO:0000256" key="4">
    <source>
        <dbReference type="ARBA" id="ARBA00022679"/>
    </source>
</evidence>
<evidence type="ECO:0000313" key="8">
    <source>
        <dbReference type="Proteomes" id="UP000007799"/>
    </source>
</evidence>
<dbReference type="PROSITE" id="PS00647">
    <property type="entry name" value="THYMID_PHOSPHORYLASE"/>
    <property type="match status" value="1"/>
</dbReference>
<dbReference type="InterPro" id="IPR035902">
    <property type="entry name" value="Nuc_phospho_transferase"/>
</dbReference>
<dbReference type="RefSeq" id="XP_004994040.1">
    <property type="nucleotide sequence ID" value="XM_004993983.1"/>
</dbReference>
<comment type="catalytic activity">
    <reaction evidence="5">
        <text>thymidine + phosphate = 2-deoxy-alpha-D-ribose 1-phosphate + thymine</text>
        <dbReference type="Rhea" id="RHEA:16037"/>
        <dbReference type="ChEBI" id="CHEBI:17748"/>
        <dbReference type="ChEBI" id="CHEBI:17821"/>
        <dbReference type="ChEBI" id="CHEBI:43474"/>
        <dbReference type="ChEBI" id="CHEBI:57259"/>
        <dbReference type="EC" id="2.4.2.4"/>
    </reaction>
</comment>
<dbReference type="InterPro" id="IPR036320">
    <property type="entry name" value="Glycosyl_Trfase_fam3_N_dom_sf"/>
</dbReference>
<dbReference type="GO" id="GO:0005829">
    <property type="term" value="C:cytosol"/>
    <property type="evidence" value="ECO:0007669"/>
    <property type="project" value="TreeGrafter"/>
</dbReference>
<dbReference type="OMA" id="VWGGATN"/>
<comment type="subunit">
    <text evidence="2 5">Homodimer.</text>
</comment>
<keyword evidence="8" id="KW-1185">Reference proteome</keyword>
<comment type="pathway">
    <text evidence="5">Pyrimidine metabolism; dTMP biosynthesis via salvage pathway; dTMP from thymine: step 1/2.</text>
</comment>
<dbReference type="InParanoid" id="F2U9I2"/>
<organism evidence="8">
    <name type="scientific">Salpingoeca rosetta (strain ATCC 50818 / BSB-021)</name>
    <dbReference type="NCBI Taxonomy" id="946362"/>
    <lineage>
        <taxon>Eukaryota</taxon>
        <taxon>Choanoflagellata</taxon>
        <taxon>Craspedida</taxon>
        <taxon>Salpingoecidae</taxon>
        <taxon>Salpingoeca</taxon>
    </lineage>
</organism>
<dbReference type="eggNOG" id="ENOG502QPRY">
    <property type="taxonomic scope" value="Eukaryota"/>
</dbReference>
<feature type="domain" description="Pyrimidine nucleoside phosphorylase C-terminal" evidence="6">
    <location>
        <begin position="365"/>
        <end position="438"/>
    </location>
</feature>
<comment type="function">
    <text evidence="5">Catalyzes the reversible phosphorolysis of thymidine. The produced molecules are then utilized as carbon and energy sources or in the rescue of pyrimidine bases for nucleotide synthesis.</text>
</comment>
<dbReference type="InterPro" id="IPR036566">
    <property type="entry name" value="PYNP-like_C_sf"/>
</dbReference>
<evidence type="ECO:0000256" key="2">
    <source>
        <dbReference type="ARBA" id="ARBA00011738"/>
    </source>
</evidence>
<sequence>MDGQTTKRAKLDTPALLAKKRDGEELNNSEIAAFIKGVVNGDVGPDQVGAFLMAVYVRGMSRDETVALTRALMASGDVVKWEPVLDEVQRKLVVDKHSTGGVGDKVSLPLAPALIACGCRVPMISGRGLGHTGGTLDKLEAIPGYNTACPPTELAKVVADVGGCIVGQSKDLVPGDRILYHTRDVTSTVSSLPLIVGSIMSKKLSESPAALVLDVKVGSAAFMKTLKDAEALATTMVEVGKQLGVNTRALLTEMDCPIGLTVGNSLEVYETVKCLNGEGPKDLDDLVILEGGHLLHQVGLAATPEEGMEKIADSIKTGTARDAFKRMCIARGATEETVDKLLKDPWSVLPKAKTKTVIKAEAKGFVQHIEAMPLAIAAGNLGAGRKKQDDVLDLGAGIELHVQRGDAVDVGTVWATVHHSVPIEDADIERIKGALVLADKAEAPKTRLVKVIQ</sequence>
<dbReference type="InterPro" id="IPR018090">
    <property type="entry name" value="Pyrmidine_PPas_bac/euk"/>
</dbReference>
<keyword evidence="3 5" id="KW-0328">Glycosyltransferase</keyword>
<dbReference type="SUPFAM" id="SSF47648">
    <property type="entry name" value="Nucleoside phosphorylase/phosphoribosyltransferase N-terminal domain"/>
    <property type="match status" value="1"/>
</dbReference>
<dbReference type="Pfam" id="PF00591">
    <property type="entry name" value="Glycos_transf_3"/>
    <property type="match status" value="1"/>
</dbReference>
<dbReference type="EC" id="2.4.2.4" evidence="5"/>
<dbReference type="InterPro" id="IPR013102">
    <property type="entry name" value="PYNP_C"/>
</dbReference>
<dbReference type="UniPathway" id="UPA00578">
    <property type="reaction ID" value="UER00638"/>
</dbReference>
<name>F2U9I2_SALR5</name>
<dbReference type="FunCoup" id="F2U9I2">
    <property type="interactions" value="133"/>
</dbReference>
<dbReference type="InterPro" id="IPR000312">
    <property type="entry name" value="Glycosyl_Trfase_fam3"/>
</dbReference>
<protein>
    <recommendedName>
        <fullName evidence="5">Thymidine phosphorylase</fullName>
        <shortName evidence="5">TP</shortName>
        <ecNumber evidence="5">2.4.2.4</ecNumber>
    </recommendedName>
    <alternativeName>
        <fullName evidence="5">TdRPase</fullName>
    </alternativeName>
</protein>
<dbReference type="SUPFAM" id="SSF52418">
    <property type="entry name" value="Nucleoside phosphorylase/phosphoribosyltransferase catalytic domain"/>
    <property type="match status" value="1"/>
</dbReference>
<dbReference type="FunFam" id="3.40.1030.10:FF:000003">
    <property type="entry name" value="Pyrimidine-nucleoside phosphorylase"/>
    <property type="match status" value="1"/>
</dbReference>
<dbReference type="PANTHER" id="PTHR10515:SF0">
    <property type="entry name" value="THYMIDINE PHOSPHORYLASE"/>
    <property type="match status" value="1"/>
</dbReference>
<dbReference type="OrthoDB" id="445007at2759"/>
<dbReference type="InterPro" id="IPR000053">
    <property type="entry name" value="Thymidine/pyrmidine_PPase"/>
</dbReference>
<dbReference type="GO" id="GO:0004645">
    <property type="term" value="F:1,4-alpha-oligoglucan phosphorylase activity"/>
    <property type="evidence" value="ECO:0007669"/>
    <property type="project" value="InterPro"/>
</dbReference>
<gene>
    <name evidence="7" type="ORF">PTSG_04718</name>
</gene>
<evidence type="ECO:0000256" key="3">
    <source>
        <dbReference type="ARBA" id="ARBA00022676"/>
    </source>
</evidence>
<dbReference type="Pfam" id="PF07831">
    <property type="entry name" value="PYNP_C"/>
    <property type="match status" value="1"/>
</dbReference>
<dbReference type="GO" id="GO:0006213">
    <property type="term" value="P:pyrimidine nucleoside metabolic process"/>
    <property type="evidence" value="ECO:0007669"/>
    <property type="project" value="UniProtKB-UniRule"/>
</dbReference>
<dbReference type="AlphaFoldDB" id="F2U9I2"/>
<dbReference type="InterPro" id="IPR017872">
    <property type="entry name" value="Pyrmidine_PPase_CS"/>
</dbReference>
<reference evidence="7" key="1">
    <citation type="submission" date="2009-08" db="EMBL/GenBank/DDBJ databases">
        <title>Annotation of Salpingoeca rosetta.</title>
        <authorList>
            <consortium name="The Broad Institute Genome Sequencing Platform"/>
            <person name="Russ C."/>
            <person name="Cuomo C."/>
            <person name="Burger G."/>
            <person name="Gray M.W."/>
            <person name="Holland P.W.H."/>
            <person name="King N."/>
            <person name="Lang F.B.F."/>
            <person name="Roger A.J."/>
            <person name="Ruiz-Trillo I."/>
            <person name="Young S.K."/>
            <person name="Zeng Q."/>
            <person name="Gargeya S."/>
            <person name="Alvarado L."/>
            <person name="Berlin A."/>
            <person name="Chapman S.B."/>
            <person name="Chen Z."/>
            <person name="Freedman E."/>
            <person name="Gellesch M."/>
            <person name="Goldberg J."/>
            <person name="Griggs A."/>
            <person name="Gujja S."/>
            <person name="Heilman E."/>
            <person name="Heiman D."/>
            <person name="Howarth C."/>
            <person name="Mehta T."/>
            <person name="Neiman D."/>
            <person name="Pearson M."/>
            <person name="Roberts A."/>
            <person name="Saif S."/>
            <person name="Shea T."/>
            <person name="Shenoy N."/>
            <person name="Sisk P."/>
            <person name="Stolte C."/>
            <person name="Sykes S."/>
            <person name="White J."/>
            <person name="Yandava C."/>
            <person name="Haas B."/>
            <person name="Nusbaum C."/>
            <person name="Birren B."/>
        </authorList>
    </citation>
    <scope>NUCLEOTIDE SEQUENCE [LARGE SCALE GENOMIC DNA]</scope>
    <source>
        <strain evidence="7">ATCC 50818</strain>
    </source>
</reference>
<proteinExistence type="inferred from homology"/>
<dbReference type="GeneID" id="16074618"/>
<dbReference type="InterPro" id="IPR017459">
    <property type="entry name" value="Glycosyl_Trfase_fam3_N_dom"/>
</dbReference>
<dbReference type="PANTHER" id="PTHR10515">
    <property type="entry name" value="THYMIDINE PHOSPHORYLASE"/>
    <property type="match status" value="1"/>
</dbReference>
<dbReference type="Proteomes" id="UP000007799">
    <property type="component" value="Unassembled WGS sequence"/>
</dbReference>
<dbReference type="EMBL" id="GL832965">
    <property type="protein sequence ID" value="EGD73009.1"/>
    <property type="molecule type" value="Genomic_DNA"/>
</dbReference>
<dbReference type="KEGG" id="sre:PTSG_04718"/>
<evidence type="ECO:0000259" key="6">
    <source>
        <dbReference type="SMART" id="SM00941"/>
    </source>
</evidence>
<dbReference type="GO" id="GO:0009032">
    <property type="term" value="F:thymidine phosphorylase activity"/>
    <property type="evidence" value="ECO:0007669"/>
    <property type="project" value="UniProtKB-UniRule"/>
</dbReference>
<dbReference type="PIRSF" id="PIRSF000478">
    <property type="entry name" value="TP_PyNP"/>
    <property type="match status" value="1"/>
</dbReference>
<dbReference type="NCBIfam" id="NF004490">
    <property type="entry name" value="PRK05820.1"/>
    <property type="match status" value="1"/>
</dbReference>
<comment type="similarity">
    <text evidence="1 5">Belongs to the thymidine/pyrimidine-nucleoside phosphorylase family.</text>
</comment>
<dbReference type="STRING" id="946362.F2U9I2"/>
<dbReference type="Gene3D" id="3.90.1170.30">
    <property type="entry name" value="Pyrimidine nucleoside phosphorylase-like, C-terminal domain"/>
    <property type="match status" value="1"/>
</dbReference>
<dbReference type="NCBIfam" id="TIGR02644">
    <property type="entry name" value="Y_phosphoryl"/>
    <property type="match status" value="1"/>
</dbReference>
<dbReference type="SMART" id="SM00941">
    <property type="entry name" value="PYNP_C"/>
    <property type="match status" value="1"/>
</dbReference>
<dbReference type="Gene3D" id="3.40.1030.10">
    <property type="entry name" value="Nucleoside phosphorylase/phosphoribosyltransferase catalytic domain"/>
    <property type="match status" value="1"/>
</dbReference>
<keyword evidence="4 5" id="KW-0808">Transferase</keyword>